<keyword evidence="10" id="KW-0067">ATP-binding</keyword>
<keyword evidence="13" id="KW-0472">Membrane</keyword>
<evidence type="ECO:0000256" key="12">
    <source>
        <dbReference type="ARBA" id="ARBA00023012"/>
    </source>
</evidence>
<evidence type="ECO:0000256" key="4">
    <source>
        <dbReference type="ARBA" id="ARBA00022475"/>
    </source>
</evidence>
<dbReference type="Gene3D" id="6.10.340.10">
    <property type="match status" value="1"/>
</dbReference>
<keyword evidence="9 16" id="KW-0418">Kinase</keyword>
<evidence type="ECO:0000256" key="3">
    <source>
        <dbReference type="ARBA" id="ARBA00012438"/>
    </source>
</evidence>
<evidence type="ECO:0000256" key="8">
    <source>
        <dbReference type="ARBA" id="ARBA00022741"/>
    </source>
</evidence>
<dbReference type="Gene3D" id="1.10.287.130">
    <property type="match status" value="1"/>
</dbReference>
<evidence type="ECO:0000256" key="5">
    <source>
        <dbReference type="ARBA" id="ARBA00022553"/>
    </source>
</evidence>
<comment type="catalytic activity">
    <reaction evidence="1">
        <text>ATP + protein L-histidine = ADP + protein N-phospho-L-histidine.</text>
        <dbReference type="EC" id="2.7.13.3"/>
    </reaction>
</comment>
<dbReference type="EMBL" id="DXBF01000054">
    <property type="protein sequence ID" value="HIZ62394.1"/>
    <property type="molecule type" value="Genomic_DNA"/>
</dbReference>
<keyword evidence="6" id="KW-0808">Transferase</keyword>
<dbReference type="SMART" id="SM00304">
    <property type="entry name" value="HAMP"/>
    <property type="match status" value="1"/>
</dbReference>
<dbReference type="SMART" id="SM00387">
    <property type="entry name" value="HATPase_c"/>
    <property type="match status" value="1"/>
</dbReference>
<evidence type="ECO:0000313" key="17">
    <source>
        <dbReference type="Proteomes" id="UP000824105"/>
    </source>
</evidence>
<dbReference type="PANTHER" id="PTHR45528">
    <property type="entry name" value="SENSOR HISTIDINE KINASE CPXA"/>
    <property type="match status" value="1"/>
</dbReference>
<dbReference type="Pfam" id="PF00672">
    <property type="entry name" value="HAMP"/>
    <property type="match status" value="1"/>
</dbReference>
<dbReference type="PROSITE" id="PS50109">
    <property type="entry name" value="HIS_KIN"/>
    <property type="match status" value="1"/>
</dbReference>
<dbReference type="PROSITE" id="PS50885">
    <property type="entry name" value="HAMP"/>
    <property type="match status" value="1"/>
</dbReference>
<keyword evidence="11" id="KW-1133">Transmembrane helix</keyword>
<reference evidence="16" key="1">
    <citation type="journal article" date="2021" name="PeerJ">
        <title>Extensive microbial diversity within the chicken gut microbiome revealed by metagenomics and culture.</title>
        <authorList>
            <person name="Gilroy R."/>
            <person name="Ravi A."/>
            <person name="Getino M."/>
            <person name="Pursley I."/>
            <person name="Horton D.L."/>
            <person name="Alikhan N.F."/>
            <person name="Baker D."/>
            <person name="Gharbi K."/>
            <person name="Hall N."/>
            <person name="Watson M."/>
            <person name="Adriaenssens E.M."/>
            <person name="Foster-Nyarko E."/>
            <person name="Jarju S."/>
            <person name="Secka A."/>
            <person name="Antonio M."/>
            <person name="Oren A."/>
            <person name="Chaudhuri R.R."/>
            <person name="La Ragione R."/>
            <person name="Hildebrand F."/>
            <person name="Pallen M.J."/>
        </authorList>
    </citation>
    <scope>NUCLEOTIDE SEQUENCE</scope>
    <source>
        <strain evidence="16">CHK188-11489</strain>
    </source>
</reference>
<dbReference type="Pfam" id="PF00512">
    <property type="entry name" value="HisKA"/>
    <property type="match status" value="1"/>
</dbReference>
<dbReference type="SUPFAM" id="SSF55874">
    <property type="entry name" value="ATPase domain of HSP90 chaperone/DNA topoisomerase II/histidine kinase"/>
    <property type="match status" value="1"/>
</dbReference>
<keyword evidence="7" id="KW-0812">Transmembrane</keyword>
<dbReference type="SMART" id="SM00388">
    <property type="entry name" value="HisKA"/>
    <property type="match status" value="1"/>
</dbReference>
<evidence type="ECO:0000256" key="9">
    <source>
        <dbReference type="ARBA" id="ARBA00022777"/>
    </source>
</evidence>
<proteinExistence type="predicted"/>
<dbReference type="GO" id="GO:0005524">
    <property type="term" value="F:ATP binding"/>
    <property type="evidence" value="ECO:0007669"/>
    <property type="project" value="UniProtKB-KW"/>
</dbReference>
<dbReference type="InterPro" id="IPR003594">
    <property type="entry name" value="HATPase_dom"/>
</dbReference>
<comment type="caution">
    <text evidence="16">The sequence shown here is derived from an EMBL/GenBank/DDBJ whole genome shotgun (WGS) entry which is preliminary data.</text>
</comment>
<organism evidence="16 17">
    <name type="scientific">Candidatus Gemmiger avistercoris</name>
    <dbReference type="NCBI Taxonomy" id="2838606"/>
    <lineage>
        <taxon>Bacteria</taxon>
        <taxon>Bacillati</taxon>
        <taxon>Bacillota</taxon>
        <taxon>Clostridia</taxon>
        <taxon>Eubacteriales</taxon>
        <taxon>Gemmiger</taxon>
    </lineage>
</organism>
<gene>
    <name evidence="16" type="ORF">H9724_06470</name>
</gene>
<keyword evidence="5" id="KW-0597">Phosphoprotein</keyword>
<dbReference type="InterPro" id="IPR003661">
    <property type="entry name" value="HisK_dim/P_dom"/>
</dbReference>
<dbReference type="GO" id="GO:0005886">
    <property type="term" value="C:plasma membrane"/>
    <property type="evidence" value="ECO:0007669"/>
    <property type="project" value="UniProtKB-SubCell"/>
</dbReference>
<reference evidence="16" key="2">
    <citation type="submission" date="2021-04" db="EMBL/GenBank/DDBJ databases">
        <authorList>
            <person name="Gilroy R."/>
        </authorList>
    </citation>
    <scope>NUCLEOTIDE SEQUENCE</scope>
    <source>
        <strain evidence="16">CHK188-11489</strain>
    </source>
</reference>
<dbReference type="CDD" id="cd00075">
    <property type="entry name" value="HATPase"/>
    <property type="match status" value="1"/>
</dbReference>
<dbReference type="InterPro" id="IPR050398">
    <property type="entry name" value="HssS/ArlS-like"/>
</dbReference>
<evidence type="ECO:0000256" key="10">
    <source>
        <dbReference type="ARBA" id="ARBA00022840"/>
    </source>
</evidence>
<dbReference type="InterPro" id="IPR003660">
    <property type="entry name" value="HAMP_dom"/>
</dbReference>
<dbReference type="InterPro" id="IPR036097">
    <property type="entry name" value="HisK_dim/P_sf"/>
</dbReference>
<name>A0A9D2JQN4_9FIRM</name>
<keyword evidence="12" id="KW-0902">Two-component regulatory system</keyword>
<evidence type="ECO:0000256" key="13">
    <source>
        <dbReference type="ARBA" id="ARBA00023136"/>
    </source>
</evidence>
<protein>
    <recommendedName>
        <fullName evidence="3">histidine kinase</fullName>
        <ecNumber evidence="3">2.7.13.3</ecNumber>
    </recommendedName>
</protein>
<evidence type="ECO:0000256" key="11">
    <source>
        <dbReference type="ARBA" id="ARBA00022989"/>
    </source>
</evidence>
<evidence type="ECO:0000259" key="15">
    <source>
        <dbReference type="PROSITE" id="PS50885"/>
    </source>
</evidence>
<keyword evidence="8" id="KW-0547">Nucleotide-binding</keyword>
<feature type="domain" description="Histidine kinase" evidence="14">
    <location>
        <begin position="84"/>
        <end position="293"/>
    </location>
</feature>
<dbReference type="Pfam" id="PF02518">
    <property type="entry name" value="HATPase_c"/>
    <property type="match status" value="1"/>
</dbReference>
<dbReference type="InterPro" id="IPR036890">
    <property type="entry name" value="HATPase_C_sf"/>
</dbReference>
<dbReference type="GO" id="GO:0000155">
    <property type="term" value="F:phosphorelay sensor kinase activity"/>
    <property type="evidence" value="ECO:0007669"/>
    <property type="project" value="InterPro"/>
</dbReference>
<dbReference type="Proteomes" id="UP000824105">
    <property type="component" value="Unassembled WGS sequence"/>
</dbReference>
<evidence type="ECO:0000313" key="16">
    <source>
        <dbReference type="EMBL" id="HIZ62394.1"/>
    </source>
</evidence>
<keyword evidence="4" id="KW-1003">Cell membrane</keyword>
<evidence type="ECO:0000256" key="2">
    <source>
        <dbReference type="ARBA" id="ARBA00004651"/>
    </source>
</evidence>
<accession>A0A9D2JQN4</accession>
<dbReference type="CDD" id="cd00082">
    <property type="entry name" value="HisKA"/>
    <property type="match status" value="1"/>
</dbReference>
<evidence type="ECO:0000256" key="6">
    <source>
        <dbReference type="ARBA" id="ARBA00022679"/>
    </source>
</evidence>
<dbReference type="PRINTS" id="PR00344">
    <property type="entry name" value="BCTRLSENSOR"/>
</dbReference>
<dbReference type="InterPro" id="IPR004358">
    <property type="entry name" value="Sig_transdc_His_kin-like_C"/>
</dbReference>
<evidence type="ECO:0000256" key="1">
    <source>
        <dbReference type="ARBA" id="ARBA00000085"/>
    </source>
</evidence>
<evidence type="ECO:0000256" key="7">
    <source>
        <dbReference type="ARBA" id="ARBA00022692"/>
    </source>
</evidence>
<dbReference type="SUPFAM" id="SSF47384">
    <property type="entry name" value="Homodimeric domain of signal transducing histidine kinase"/>
    <property type="match status" value="1"/>
</dbReference>
<feature type="domain" description="HAMP" evidence="15">
    <location>
        <begin position="17"/>
        <end position="69"/>
    </location>
</feature>
<comment type="subcellular location">
    <subcellularLocation>
        <location evidence="2">Cell membrane</location>
        <topology evidence="2">Multi-pass membrane protein</topology>
    </subcellularLocation>
</comment>
<dbReference type="EC" id="2.7.13.3" evidence="3"/>
<dbReference type="PANTHER" id="PTHR45528:SF1">
    <property type="entry name" value="SENSOR HISTIDINE KINASE CPXA"/>
    <property type="match status" value="1"/>
</dbReference>
<dbReference type="Gene3D" id="3.30.565.10">
    <property type="entry name" value="Histidine kinase-like ATPase, C-terminal domain"/>
    <property type="match status" value="1"/>
</dbReference>
<sequence length="294" mass="32201">MGGVLLLVGAAALIVARLLTQPLRQLETASRTLSRGDLTARVQIRSRDELEHLGNTFNTMAEAVENQVQALREESARQKRFVAAFSHELKTPMTAILGYANLLRSGEQAPDKRHRAAGYIYHESQRLEELSRELLLLFGLEQGGVALQDVKLSAVWGDVRRSLPELEPRLRWEGKDAAVRADRPLLTALLRNLILNAAHADESGGTILFWNKETADGVRVGVTDAGTGIPPEELEKLTEPFYRVDKSRSRMSGGNGLGLTICAQIAQAHGARLQIESAAGQGTTVWITLKEVTP</sequence>
<dbReference type="InterPro" id="IPR005467">
    <property type="entry name" value="His_kinase_dom"/>
</dbReference>
<dbReference type="AlphaFoldDB" id="A0A9D2JQN4"/>
<dbReference type="SUPFAM" id="SSF158472">
    <property type="entry name" value="HAMP domain-like"/>
    <property type="match status" value="1"/>
</dbReference>
<dbReference type="CDD" id="cd06225">
    <property type="entry name" value="HAMP"/>
    <property type="match status" value="1"/>
</dbReference>
<evidence type="ECO:0000259" key="14">
    <source>
        <dbReference type="PROSITE" id="PS50109"/>
    </source>
</evidence>